<name>A0A3P6FEA8_BRAOL</name>
<evidence type="ECO:0000313" key="1">
    <source>
        <dbReference type="EMBL" id="VDD50680.1"/>
    </source>
</evidence>
<dbReference type="EMBL" id="LR031878">
    <property type="protein sequence ID" value="VDD50680.1"/>
    <property type="molecule type" value="Genomic_DNA"/>
</dbReference>
<reference evidence="1" key="1">
    <citation type="submission" date="2018-11" db="EMBL/GenBank/DDBJ databases">
        <authorList>
            <consortium name="Genoscope - CEA"/>
            <person name="William W."/>
        </authorList>
    </citation>
    <scope>NUCLEOTIDE SEQUENCE</scope>
</reference>
<protein>
    <submittedName>
        <fullName evidence="1">Uncharacterized protein</fullName>
    </submittedName>
</protein>
<sequence length="44" mass="5112">MLYALSIALQKQIRKDVLENVSHIKMREGRNATAIHAKNDNSWF</sequence>
<proteinExistence type="predicted"/>
<dbReference type="AlphaFoldDB" id="A0A3P6FEA8"/>
<organism evidence="1">
    <name type="scientific">Brassica oleracea</name>
    <name type="common">Wild cabbage</name>
    <dbReference type="NCBI Taxonomy" id="3712"/>
    <lineage>
        <taxon>Eukaryota</taxon>
        <taxon>Viridiplantae</taxon>
        <taxon>Streptophyta</taxon>
        <taxon>Embryophyta</taxon>
        <taxon>Tracheophyta</taxon>
        <taxon>Spermatophyta</taxon>
        <taxon>Magnoliopsida</taxon>
        <taxon>eudicotyledons</taxon>
        <taxon>Gunneridae</taxon>
        <taxon>Pentapetalae</taxon>
        <taxon>rosids</taxon>
        <taxon>malvids</taxon>
        <taxon>Brassicales</taxon>
        <taxon>Brassicaceae</taxon>
        <taxon>Brassiceae</taxon>
        <taxon>Brassica</taxon>
    </lineage>
</organism>
<gene>
    <name evidence="1" type="ORF">BOLC1T03069H</name>
</gene>
<accession>A0A3P6FEA8</accession>